<keyword evidence="2" id="KW-0493">Microtubule</keyword>
<dbReference type="SMART" id="SM00129">
    <property type="entry name" value="KISc"/>
    <property type="match status" value="1"/>
</dbReference>
<keyword evidence="3 7" id="KW-0547">Nucleotide-binding</keyword>
<dbReference type="Proteomes" id="UP000228380">
    <property type="component" value="Chromosome 17"/>
</dbReference>
<keyword evidence="5 8" id="KW-0175">Coiled coil</keyword>
<dbReference type="FunFam" id="3.40.850.10:FF:000016">
    <property type="entry name" value="Kinesin-like protein"/>
    <property type="match status" value="1"/>
</dbReference>
<dbReference type="GO" id="GO:0005874">
    <property type="term" value="C:microtubule"/>
    <property type="evidence" value="ECO:0007669"/>
    <property type="project" value="UniProtKB-KW"/>
</dbReference>
<dbReference type="PROSITE" id="PS50067">
    <property type="entry name" value="KINESIN_MOTOR_2"/>
    <property type="match status" value="1"/>
</dbReference>
<dbReference type="PANTHER" id="PTHR47968:SF18">
    <property type="entry name" value="KINESIN-LIKE PROTEIN KIN-7F"/>
    <property type="match status" value="1"/>
</dbReference>
<evidence type="ECO:0000256" key="8">
    <source>
        <dbReference type="SAM" id="Coils"/>
    </source>
</evidence>
<dbReference type="SUPFAM" id="SSF52540">
    <property type="entry name" value="P-loop containing nucleoside triphosphate hydrolases"/>
    <property type="match status" value="1"/>
</dbReference>
<protein>
    <submittedName>
        <fullName evidence="12">Kinesin-like protein KIN-7J isoform X1</fullName>
    </submittedName>
</protein>
<feature type="binding site" evidence="7">
    <location>
        <begin position="140"/>
        <end position="147"/>
    </location>
    <ligand>
        <name>ATP</name>
        <dbReference type="ChEBI" id="CHEBI:30616"/>
    </ligand>
</feature>
<dbReference type="AlphaFoldDB" id="A0A8B7BG63"/>
<accession>A0A8B7BG63</accession>
<dbReference type="InterPro" id="IPR027417">
    <property type="entry name" value="P-loop_NTPase"/>
</dbReference>
<dbReference type="KEGG" id="pda:103696022"/>
<dbReference type="Pfam" id="PF00225">
    <property type="entry name" value="Kinesin"/>
    <property type="match status" value="1"/>
</dbReference>
<dbReference type="InterPro" id="IPR001752">
    <property type="entry name" value="Kinesin_motor_dom"/>
</dbReference>
<dbReference type="InterPro" id="IPR036961">
    <property type="entry name" value="Kinesin_motor_dom_sf"/>
</dbReference>
<keyword evidence="11" id="KW-1185">Reference proteome</keyword>
<dbReference type="OrthoDB" id="3176171at2759"/>
<dbReference type="RefSeq" id="XP_008775730.1">
    <property type="nucleotide sequence ID" value="XM_008777508.4"/>
</dbReference>
<evidence type="ECO:0000256" key="6">
    <source>
        <dbReference type="ARBA" id="ARBA00023175"/>
    </source>
</evidence>
<evidence type="ECO:0000256" key="9">
    <source>
        <dbReference type="SAM" id="MobiDB-lite"/>
    </source>
</evidence>
<feature type="region of interest" description="Disordered" evidence="9">
    <location>
        <begin position="1"/>
        <end position="26"/>
    </location>
</feature>
<dbReference type="PROSITE" id="PS00411">
    <property type="entry name" value="KINESIN_MOTOR_1"/>
    <property type="match status" value="1"/>
</dbReference>
<reference evidence="11" key="1">
    <citation type="journal article" date="2019" name="Nat. Commun.">
        <title>Genome-wide association mapping of date palm fruit traits.</title>
        <authorList>
            <person name="Hazzouri K.M."/>
            <person name="Gros-Balthazard M."/>
            <person name="Flowers J.M."/>
            <person name="Copetti D."/>
            <person name="Lemansour A."/>
            <person name="Lebrun M."/>
            <person name="Masmoudi K."/>
            <person name="Ferrand S."/>
            <person name="Dhar M.I."/>
            <person name="Fresquez Z.A."/>
            <person name="Rosas U."/>
            <person name="Zhang J."/>
            <person name="Talag J."/>
            <person name="Lee S."/>
            <person name="Kudrna D."/>
            <person name="Powell R.F."/>
            <person name="Leitch I.J."/>
            <person name="Krueger R.R."/>
            <person name="Wing R.A."/>
            <person name="Amiri K.M.A."/>
            <person name="Purugganan M.D."/>
        </authorList>
    </citation>
    <scope>NUCLEOTIDE SEQUENCE [LARGE SCALE GENOMIC DNA]</scope>
    <source>
        <strain evidence="11">cv. Khalas</strain>
    </source>
</reference>
<evidence type="ECO:0000313" key="12">
    <source>
        <dbReference type="RefSeq" id="XP_008775730.1"/>
    </source>
</evidence>
<dbReference type="CDD" id="cd01374">
    <property type="entry name" value="KISc_CENP_E"/>
    <property type="match status" value="1"/>
</dbReference>
<name>A0A8B7BG63_PHODC</name>
<evidence type="ECO:0000256" key="1">
    <source>
        <dbReference type="ARBA" id="ARBA00007310"/>
    </source>
</evidence>
<proteinExistence type="inferred from homology"/>
<dbReference type="Gene3D" id="3.40.850.10">
    <property type="entry name" value="Kinesin motor domain"/>
    <property type="match status" value="1"/>
</dbReference>
<evidence type="ECO:0000259" key="10">
    <source>
        <dbReference type="PROSITE" id="PS50067"/>
    </source>
</evidence>
<organism evidence="11 12">
    <name type="scientific">Phoenix dactylifera</name>
    <name type="common">Date palm</name>
    <dbReference type="NCBI Taxonomy" id="42345"/>
    <lineage>
        <taxon>Eukaryota</taxon>
        <taxon>Viridiplantae</taxon>
        <taxon>Streptophyta</taxon>
        <taxon>Embryophyta</taxon>
        <taxon>Tracheophyta</taxon>
        <taxon>Spermatophyta</taxon>
        <taxon>Magnoliopsida</taxon>
        <taxon>Liliopsida</taxon>
        <taxon>Arecaceae</taxon>
        <taxon>Coryphoideae</taxon>
        <taxon>Phoeniceae</taxon>
        <taxon>Phoenix</taxon>
    </lineage>
</organism>
<dbReference type="PRINTS" id="PR00380">
    <property type="entry name" value="KINESINHEAVY"/>
</dbReference>
<feature type="coiled-coil region" evidence="8">
    <location>
        <begin position="385"/>
        <end position="457"/>
    </location>
</feature>
<evidence type="ECO:0000256" key="4">
    <source>
        <dbReference type="ARBA" id="ARBA00022840"/>
    </source>
</evidence>
<evidence type="ECO:0000313" key="11">
    <source>
        <dbReference type="Proteomes" id="UP000228380"/>
    </source>
</evidence>
<dbReference type="GO" id="GO:0003777">
    <property type="term" value="F:microtubule motor activity"/>
    <property type="evidence" value="ECO:0007669"/>
    <property type="project" value="InterPro"/>
</dbReference>
<dbReference type="GeneID" id="103696022"/>
<evidence type="ECO:0000256" key="3">
    <source>
        <dbReference type="ARBA" id="ARBA00022741"/>
    </source>
</evidence>
<evidence type="ECO:0000256" key="7">
    <source>
        <dbReference type="PROSITE-ProRule" id="PRU00283"/>
    </source>
</evidence>
<dbReference type="InterPro" id="IPR019821">
    <property type="entry name" value="Kinesin_motor_CS"/>
</dbReference>
<dbReference type="InterPro" id="IPR027640">
    <property type="entry name" value="Kinesin-like_fam"/>
</dbReference>
<dbReference type="PANTHER" id="PTHR47968">
    <property type="entry name" value="CENTROMERE PROTEIN E"/>
    <property type="match status" value="1"/>
</dbReference>
<dbReference type="Pfam" id="PF11995">
    <property type="entry name" value="DUF3490"/>
    <property type="match status" value="1"/>
</dbReference>
<dbReference type="InterPro" id="IPR021881">
    <property type="entry name" value="NACK_C"/>
</dbReference>
<dbReference type="GO" id="GO:0007018">
    <property type="term" value="P:microtubule-based movement"/>
    <property type="evidence" value="ECO:0007669"/>
    <property type="project" value="InterPro"/>
</dbReference>
<comment type="similarity">
    <text evidence="1">Belongs to the TRAFAC class myosin-kinesin ATPase superfamily. Kinesin family. KIN-7 subfamily.</text>
</comment>
<keyword evidence="6 7" id="KW-0505">Motor protein</keyword>
<feature type="domain" description="Kinesin motor" evidence="10">
    <location>
        <begin position="54"/>
        <end position="376"/>
    </location>
</feature>
<dbReference type="GO" id="GO:0005524">
    <property type="term" value="F:ATP binding"/>
    <property type="evidence" value="ECO:0007669"/>
    <property type="project" value="UniProtKB-UniRule"/>
</dbReference>
<evidence type="ECO:0000256" key="2">
    <source>
        <dbReference type="ARBA" id="ARBA00022701"/>
    </source>
</evidence>
<dbReference type="GO" id="GO:0008017">
    <property type="term" value="F:microtubule binding"/>
    <property type="evidence" value="ECO:0007669"/>
    <property type="project" value="InterPro"/>
</dbReference>
<evidence type="ECO:0000256" key="5">
    <source>
        <dbReference type="ARBA" id="ARBA00023054"/>
    </source>
</evidence>
<keyword evidence="4 7" id="KW-0067">ATP-binding</keyword>
<sequence length="1022" mass="115310">MEFPEFCSAGTTPPRTPRSRGGRGAMGAVGRDELARWVKAEGGGGGAASGGEERIVVSVRVRPLNDKELERGDPSDWECINNTSIIFKNSLPERSMLPIVYAFDRVFGCESSTRQVYEEGAKEVALSVVSGINSSIFAYGQTSSGKTYTMTGITQYSIADIYDYIEKHEEREFVLKFSAMEIYNEAVRDLLSTDSSPLRLLDDPERGTIVEKLTEETLRDQSHLKELLSLCEAQRQIGETSLNEMSSRSHQILRLMIESSAREFLSRDSSSSLAATVNFVDLAGSERASQVLSAGTRLKEGCHINRSLLTLGTVIRKLSKGRNGHIPYRDSKLTRILQYSLGSNARTAIICTMSPARSHIEQSRNTLLFASCAKEVVTNAQVNVVMSDKALVRHLQRELARLESELKYPRSASASCTSPSDVLSEKDVQIKKMEKEIKELMQQRDLAQSRLEDLLQVVGDNRASRQWDECSQSSISNVQNMSEDVLSLSETPGIAYQNLDFGSTTFDASHGINNCYVHHLEPSDKPEEQHAISPFGFIMYDASYGTSNWNDHHQKLSNKPEEQHAISPWQSISHYQFNGLLPHQRQEGIAQITSDDSEDHCKEVQCIEINGLSASKNEEFNLLLTDESDSLLPLTEADKLADHGPQHLGDVATLPVSERQLVAVTVDNCVKQYPDESSQWSSMRDIMSSRDLALSRSRSCRASLMTGSICWFKDREQNNKTPSNGFLEKFPERVQRRLSTLKHTAENETLSSKASKASDTVAFNRTQDMKTASEEGITSISNFVAELREMAQNQYQKPAPDAQETKRTTSEDFGVEKTTVKDVSLDTISNSLEVPFQWHMEFEKKQQEIVELWHTCNVSLIHRTYFFILFKGDPADSIYMEVEHRRLSFLKNTISHENLDKADAGDGHKRTLASSLRNIRREREMLYRQMFKRIPAEERESLYTNWGIALNSKKRRLQLAQRLWTKTNVEHVRESASLVAKLIGLSEPEQALKEMFGLHFTVTPQRAHRRSYSWKRGNSFVV</sequence>
<reference evidence="12" key="2">
    <citation type="submission" date="2025-08" db="UniProtKB">
        <authorList>
            <consortium name="RefSeq"/>
        </authorList>
    </citation>
    <scope>IDENTIFICATION</scope>
    <source>
        <tissue evidence="12">Young leaves</tissue>
    </source>
</reference>
<gene>
    <name evidence="12" type="primary">LOC103696022</name>
</gene>